<evidence type="ECO:0000256" key="2">
    <source>
        <dbReference type="ARBA" id="ARBA00022737"/>
    </source>
</evidence>
<dbReference type="OMA" id="HRICKCC"/>
<dbReference type="GO" id="GO:0031267">
    <property type="term" value="F:small GTPase binding"/>
    <property type="evidence" value="ECO:0007669"/>
    <property type="project" value="InterPro"/>
</dbReference>
<evidence type="ECO:0000256" key="4">
    <source>
        <dbReference type="SAM" id="Coils"/>
    </source>
</evidence>
<proteinExistence type="predicted"/>
<dbReference type="Gene3D" id="2.60.40.150">
    <property type="entry name" value="C2 domain"/>
    <property type="match status" value="1"/>
</dbReference>
<comment type="caution">
    <text evidence="9">The sequence shown here is derived from an EMBL/GenBank/DDBJ whole genome shotgun (WGS) entry which is preliminary data.</text>
</comment>
<keyword evidence="2" id="KW-0677">Repeat</keyword>
<dbReference type="GO" id="GO:0070382">
    <property type="term" value="C:exocytic vesicle"/>
    <property type="evidence" value="ECO:0007669"/>
    <property type="project" value="TreeGrafter"/>
</dbReference>
<evidence type="ECO:0000259" key="7">
    <source>
        <dbReference type="PROSITE" id="PS50004"/>
    </source>
</evidence>
<organism evidence="9 10">
    <name type="scientific">Scyliorhinus torazame</name>
    <name type="common">Cloudy catshark</name>
    <name type="synonym">Catulus torazame</name>
    <dbReference type="NCBI Taxonomy" id="75743"/>
    <lineage>
        <taxon>Eukaryota</taxon>
        <taxon>Metazoa</taxon>
        <taxon>Chordata</taxon>
        <taxon>Craniata</taxon>
        <taxon>Vertebrata</taxon>
        <taxon>Chondrichthyes</taxon>
        <taxon>Elasmobranchii</taxon>
        <taxon>Galeomorphii</taxon>
        <taxon>Galeoidea</taxon>
        <taxon>Carcharhiniformes</taxon>
        <taxon>Scyliorhinidae</taxon>
        <taxon>Scyliorhinus</taxon>
    </lineage>
</organism>
<evidence type="ECO:0000256" key="3">
    <source>
        <dbReference type="ARBA" id="ARBA00023136"/>
    </source>
</evidence>
<evidence type="ECO:0000256" key="1">
    <source>
        <dbReference type="ARBA" id="ARBA00004170"/>
    </source>
</evidence>
<sequence>MKRLETITQNTQSKRDGMVSLGYEFSAAILHCTMCSGYLMGILFGPTLLMIKNYTSHMKGCCTKNVILHCIPKGDEVLTQDQNIRMALEIDIRSLKDQEREKVLEVLHRDEMLRKAEQERIRKLKSEYQEIRRKGAKSSSREYSIRSCARCQTTLGLVFNVGVVCSICSHKVCSQCCVYKINRVWRCTVCHAHGQMKVKSGEWFIEERAKKFHQEQDKHETIGEKLLQTFRTLSNIAIVPPTPPPVGCLLEERHSKGFTRSMENLFWSLTDHIRQISKSQEDVMKGSKLLTANYGTEDDELKKERRSQSDPALDKSHKLPASACLLRVSKQDTKDGGTFQEVDLQQTEEASSTSNQLDGSTNSITSTCTEPETLDNANITGEIELSVQYNFKAATLEIHIKACKKLAYGDEKKKKCNPYVKIYLLPDKSQNKLKSTVKKNSVDPVFNEILRYNIERSQLDMRTLQVSVWHCTTLKRKVFLGELQIPFEGWKFEDNSTQSYNWYQLRGKILPLGSQWKLPVYNLESPCIKI</sequence>
<feature type="region of interest" description="Disordered" evidence="5">
    <location>
        <begin position="342"/>
        <end position="370"/>
    </location>
</feature>
<name>A0A401P6I3_SCYTO</name>
<dbReference type="SUPFAM" id="SSF57903">
    <property type="entry name" value="FYVE/PHD zinc finger"/>
    <property type="match status" value="1"/>
</dbReference>
<dbReference type="GO" id="GO:0042043">
    <property type="term" value="F:neurexin family protein binding"/>
    <property type="evidence" value="ECO:0007669"/>
    <property type="project" value="TreeGrafter"/>
</dbReference>
<dbReference type="AlphaFoldDB" id="A0A401P6I3"/>
<keyword evidence="6" id="KW-1133">Transmembrane helix</keyword>
<feature type="region of interest" description="Disordered" evidence="5">
    <location>
        <begin position="296"/>
        <end position="315"/>
    </location>
</feature>
<feature type="transmembrane region" description="Helical" evidence="6">
    <location>
        <begin position="21"/>
        <end position="44"/>
    </location>
</feature>
<gene>
    <name evidence="9" type="ORF">scyTo_0005354</name>
</gene>
<dbReference type="Pfam" id="PF00168">
    <property type="entry name" value="C2"/>
    <property type="match status" value="1"/>
</dbReference>
<evidence type="ECO:0000313" key="9">
    <source>
        <dbReference type="EMBL" id="GCB68727.1"/>
    </source>
</evidence>
<evidence type="ECO:0000256" key="5">
    <source>
        <dbReference type="SAM" id="MobiDB-lite"/>
    </source>
</evidence>
<dbReference type="PROSITE" id="PS50004">
    <property type="entry name" value="C2"/>
    <property type="match status" value="1"/>
</dbReference>
<evidence type="ECO:0000259" key="8">
    <source>
        <dbReference type="PROSITE" id="PS50916"/>
    </source>
</evidence>
<accession>A0A401P6I3</accession>
<dbReference type="InterPro" id="IPR013083">
    <property type="entry name" value="Znf_RING/FYVE/PHD"/>
</dbReference>
<keyword evidence="3 6" id="KW-0472">Membrane</keyword>
<protein>
    <recommendedName>
        <fullName evidence="11">C2 domain-containing protein</fullName>
    </recommendedName>
</protein>
<dbReference type="STRING" id="75743.A0A401P6I3"/>
<feature type="compositionally biased region" description="Basic and acidic residues" evidence="5">
    <location>
        <begin position="300"/>
        <end position="315"/>
    </location>
</feature>
<evidence type="ECO:0000256" key="6">
    <source>
        <dbReference type="SAM" id="Phobius"/>
    </source>
</evidence>
<feature type="domain" description="RabBD" evidence="8">
    <location>
        <begin position="89"/>
        <end position="207"/>
    </location>
</feature>
<dbReference type="GO" id="GO:0006886">
    <property type="term" value="P:intracellular protein transport"/>
    <property type="evidence" value="ECO:0007669"/>
    <property type="project" value="InterPro"/>
</dbReference>
<reference evidence="9 10" key="1">
    <citation type="journal article" date="2018" name="Nat. Ecol. Evol.">
        <title>Shark genomes provide insights into elasmobranch evolution and the origin of vertebrates.</title>
        <authorList>
            <person name="Hara Y"/>
            <person name="Yamaguchi K"/>
            <person name="Onimaru K"/>
            <person name="Kadota M"/>
            <person name="Koyanagi M"/>
            <person name="Keeley SD"/>
            <person name="Tatsumi K"/>
            <person name="Tanaka K"/>
            <person name="Motone F"/>
            <person name="Kageyama Y"/>
            <person name="Nozu R"/>
            <person name="Adachi N"/>
            <person name="Nishimura O"/>
            <person name="Nakagawa R"/>
            <person name="Tanegashima C"/>
            <person name="Kiyatake I"/>
            <person name="Matsumoto R"/>
            <person name="Murakumo K"/>
            <person name="Nishida K"/>
            <person name="Terakita A"/>
            <person name="Kuratani S"/>
            <person name="Sato K"/>
            <person name="Hyodo S Kuraku.S."/>
        </authorList>
    </citation>
    <scope>NUCLEOTIDE SEQUENCE [LARGE SCALE GENOMIC DNA]</scope>
</reference>
<dbReference type="PANTHER" id="PTHR45716:SF1">
    <property type="entry name" value="SYNAPTOTAGMIN-LIKE PROTEIN 3"/>
    <property type="match status" value="1"/>
</dbReference>
<dbReference type="Proteomes" id="UP000288216">
    <property type="component" value="Unassembled WGS sequence"/>
</dbReference>
<keyword evidence="4" id="KW-0175">Coiled coil</keyword>
<dbReference type="InterPro" id="IPR000008">
    <property type="entry name" value="C2_dom"/>
</dbReference>
<dbReference type="SUPFAM" id="SSF49562">
    <property type="entry name" value="C2 domain (Calcium/lipid-binding domain, CaLB)"/>
    <property type="match status" value="1"/>
</dbReference>
<keyword evidence="10" id="KW-1185">Reference proteome</keyword>
<dbReference type="InterPro" id="IPR035892">
    <property type="entry name" value="C2_domain_sf"/>
</dbReference>
<evidence type="ECO:0000313" key="10">
    <source>
        <dbReference type="Proteomes" id="UP000288216"/>
    </source>
</evidence>
<feature type="coiled-coil region" evidence="4">
    <location>
        <begin position="107"/>
        <end position="134"/>
    </location>
</feature>
<feature type="compositionally biased region" description="Polar residues" evidence="5">
    <location>
        <begin position="343"/>
        <end position="370"/>
    </location>
</feature>
<dbReference type="GO" id="GO:0005886">
    <property type="term" value="C:plasma membrane"/>
    <property type="evidence" value="ECO:0007669"/>
    <property type="project" value="TreeGrafter"/>
</dbReference>
<dbReference type="OrthoDB" id="195679at2759"/>
<dbReference type="Pfam" id="PF02318">
    <property type="entry name" value="FYVE_2"/>
    <property type="match status" value="1"/>
</dbReference>
<dbReference type="InterPro" id="IPR011011">
    <property type="entry name" value="Znf_FYVE_PHD"/>
</dbReference>
<dbReference type="PANTHER" id="PTHR45716">
    <property type="entry name" value="BITESIZE, ISOFORM I"/>
    <property type="match status" value="1"/>
</dbReference>
<dbReference type="PROSITE" id="PS50916">
    <property type="entry name" value="RABBD"/>
    <property type="match status" value="1"/>
</dbReference>
<dbReference type="FunFam" id="3.30.40.10:FF:000018">
    <property type="entry name" value="Synaptotagmin-like 5, isoform CRA_a"/>
    <property type="match status" value="1"/>
</dbReference>
<dbReference type="Gene3D" id="3.30.40.10">
    <property type="entry name" value="Zinc/RING finger domain, C3HC4 (zinc finger)"/>
    <property type="match status" value="1"/>
</dbReference>
<evidence type="ECO:0008006" key="11">
    <source>
        <dbReference type="Google" id="ProtNLM"/>
    </source>
</evidence>
<feature type="domain" description="C2" evidence="7">
    <location>
        <begin position="379"/>
        <end position="500"/>
    </location>
</feature>
<dbReference type="SMART" id="SM00239">
    <property type="entry name" value="C2"/>
    <property type="match status" value="1"/>
</dbReference>
<dbReference type="InterPro" id="IPR010911">
    <property type="entry name" value="Rab_BD"/>
</dbReference>
<dbReference type="GO" id="GO:0006887">
    <property type="term" value="P:exocytosis"/>
    <property type="evidence" value="ECO:0007669"/>
    <property type="project" value="TreeGrafter"/>
</dbReference>
<comment type="subcellular location">
    <subcellularLocation>
        <location evidence="1">Membrane</location>
        <topology evidence="1">Peripheral membrane protein</topology>
    </subcellularLocation>
</comment>
<keyword evidence="6" id="KW-0812">Transmembrane</keyword>
<dbReference type="FunFam" id="2.60.40.150:FF:000006">
    <property type="entry name" value="Synaptotagmin-like 5, isoform CRA_a"/>
    <property type="match status" value="1"/>
</dbReference>
<dbReference type="InterPro" id="IPR041282">
    <property type="entry name" value="FYVE_2"/>
</dbReference>
<dbReference type="CDD" id="cd08521">
    <property type="entry name" value="C2A_SLP"/>
    <property type="match status" value="1"/>
</dbReference>
<dbReference type="EMBL" id="BFAA01001656">
    <property type="protein sequence ID" value="GCB68727.1"/>
    <property type="molecule type" value="Genomic_DNA"/>
</dbReference>